<reference evidence="2 3" key="1">
    <citation type="submission" date="2014-04" db="EMBL/GenBank/DDBJ databases">
        <title>Evolutionary Origins and Diversification of the Mycorrhizal Mutualists.</title>
        <authorList>
            <consortium name="DOE Joint Genome Institute"/>
            <consortium name="Mycorrhizal Genomics Consortium"/>
            <person name="Kohler A."/>
            <person name="Kuo A."/>
            <person name="Nagy L.G."/>
            <person name="Floudas D."/>
            <person name="Copeland A."/>
            <person name="Barry K.W."/>
            <person name="Cichocki N."/>
            <person name="Veneault-Fourrey C."/>
            <person name="LaButti K."/>
            <person name="Lindquist E.A."/>
            <person name="Lipzen A."/>
            <person name="Lundell T."/>
            <person name="Morin E."/>
            <person name="Murat C."/>
            <person name="Riley R."/>
            <person name="Ohm R."/>
            <person name="Sun H."/>
            <person name="Tunlid A."/>
            <person name="Henrissat B."/>
            <person name="Grigoriev I.V."/>
            <person name="Hibbett D.S."/>
            <person name="Martin F."/>
        </authorList>
    </citation>
    <scope>NUCLEOTIDE SEQUENCE [LARGE SCALE GENOMIC DNA]</scope>
    <source>
        <strain evidence="2 3">Koide BX008</strain>
    </source>
</reference>
<sequence>MRSALLWFLALLLMPSLILAKEYMPSMNELPKHGDYVTYSHDGDQHRGIVVGTEHSYYQGHPLYVAPMAPDGAHVHADRLVQMHPTHPTPTGHSDVRLACDLQRNHRIQDPSISHVSRRRVYSFNEY</sequence>
<dbReference type="InParanoid" id="A0A0C2W8U4"/>
<dbReference type="EMBL" id="KN818364">
    <property type="protein sequence ID" value="KIL57602.1"/>
    <property type="molecule type" value="Genomic_DNA"/>
</dbReference>
<dbReference type="Proteomes" id="UP000054549">
    <property type="component" value="Unassembled WGS sequence"/>
</dbReference>
<organism evidence="2 3">
    <name type="scientific">Amanita muscaria (strain Koide BX008)</name>
    <dbReference type="NCBI Taxonomy" id="946122"/>
    <lineage>
        <taxon>Eukaryota</taxon>
        <taxon>Fungi</taxon>
        <taxon>Dikarya</taxon>
        <taxon>Basidiomycota</taxon>
        <taxon>Agaricomycotina</taxon>
        <taxon>Agaricomycetes</taxon>
        <taxon>Agaricomycetidae</taxon>
        <taxon>Agaricales</taxon>
        <taxon>Pluteineae</taxon>
        <taxon>Amanitaceae</taxon>
        <taxon>Amanita</taxon>
    </lineage>
</organism>
<feature type="signal peptide" evidence="1">
    <location>
        <begin position="1"/>
        <end position="20"/>
    </location>
</feature>
<accession>A0A0C2W8U4</accession>
<dbReference type="HOGENOM" id="CLU_106779_0_0_1"/>
<evidence type="ECO:0000313" key="3">
    <source>
        <dbReference type="Proteomes" id="UP000054549"/>
    </source>
</evidence>
<keyword evidence="1" id="KW-0732">Signal</keyword>
<name>A0A0C2W8U4_AMAMK</name>
<feature type="chain" id="PRO_5002158020" evidence="1">
    <location>
        <begin position="21"/>
        <end position="127"/>
    </location>
</feature>
<evidence type="ECO:0000256" key="1">
    <source>
        <dbReference type="SAM" id="SignalP"/>
    </source>
</evidence>
<keyword evidence="3" id="KW-1185">Reference proteome</keyword>
<protein>
    <submittedName>
        <fullName evidence="2">Uncharacterized protein</fullName>
    </submittedName>
</protein>
<dbReference type="AlphaFoldDB" id="A0A0C2W8U4"/>
<evidence type="ECO:0000313" key="2">
    <source>
        <dbReference type="EMBL" id="KIL57602.1"/>
    </source>
</evidence>
<proteinExistence type="predicted"/>
<gene>
    <name evidence="2" type="ORF">M378DRAFT_171597</name>
</gene>